<dbReference type="InterPro" id="IPR008271">
    <property type="entry name" value="Ser/Thr_kinase_AS"/>
</dbReference>
<feature type="binding site" evidence="5">
    <location>
        <position position="38"/>
    </location>
    <ligand>
        <name>ATP</name>
        <dbReference type="ChEBI" id="CHEBI:30616"/>
    </ligand>
</feature>
<dbReference type="Gene3D" id="3.30.200.20">
    <property type="entry name" value="Phosphorylase Kinase, domain 1"/>
    <property type="match status" value="1"/>
</dbReference>
<feature type="domain" description="Protein kinase" evidence="8">
    <location>
        <begin position="5"/>
        <end position="276"/>
    </location>
</feature>
<evidence type="ECO:0000256" key="6">
    <source>
        <dbReference type="RuleBase" id="RU000304"/>
    </source>
</evidence>
<evidence type="ECO:0000256" key="1">
    <source>
        <dbReference type="ARBA" id="ARBA00022679"/>
    </source>
</evidence>
<feature type="compositionally biased region" description="Basic and acidic residues" evidence="7">
    <location>
        <begin position="382"/>
        <end position="392"/>
    </location>
</feature>
<keyword evidence="6" id="KW-0723">Serine/threonine-protein kinase</keyword>
<keyword evidence="4 5" id="KW-0067">ATP-binding</keyword>
<evidence type="ECO:0000256" key="4">
    <source>
        <dbReference type="ARBA" id="ARBA00022840"/>
    </source>
</evidence>
<comment type="similarity">
    <text evidence="6">Belongs to the protein kinase superfamily.</text>
</comment>
<sequence length="492" mass="55872">METKEEFVKLLGKGAYGFVNLVRYNNPDDNSSYLSAVKNSYQEDYNALQREFHVLLQLKGCPRIVACFGDSLQQSFSRFGEKLHKLQLEFASEGSLHAFMNNYADRKLPEPLIRDFTRMVLEGLVSIHDHGYVHCDIKPDNILVFPSSSSRQDSYEVKICDFSNSLEIGEVPLCWEINFPWLGTAIYMSPESVRDGIAHVSLDLWSVGCLVLEMYTGVIPWEGLELDEIATRLLSGKSPEIPETLPCDAKDFIQTCFSRNPEERGSAHELLLHPFLPRPLVEEEDEKTTEEKTSNSFLSNLFKLRIRRRGSKKKLATDDVAVSDKKPLKLRFWKTKTVKRTLTKVLGLKKSTDFFQFSVRSLRFSTYFLFMKKGKAILIPSDDKAQVPDRPSKQPVKVLSSSSQQSSQRSTITKSSVHKPAATPWRLAQEFQTPETTKLKTTKGSAVRRVSISEKRSEAKNLPTEGEKHQNNGVKILLNDSSCLPLLKRTHS</sequence>
<dbReference type="PROSITE" id="PS00108">
    <property type="entry name" value="PROTEIN_KINASE_ST"/>
    <property type="match status" value="1"/>
</dbReference>
<dbReference type="SUPFAM" id="SSF56112">
    <property type="entry name" value="Protein kinase-like (PK-like)"/>
    <property type="match status" value="1"/>
</dbReference>
<keyword evidence="3" id="KW-0418">Kinase</keyword>
<evidence type="ECO:0000313" key="9">
    <source>
        <dbReference type="EMBL" id="KAG5388246.1"/>
    </source>
</evidence>
<dbReference type="InterPro" id="IPR011009">
    <property type="entry name" value="Kinase-like_dom_sf"/>
</dbReference>
<dbReference type="InterPro" id="IPR000719">
    <property type="entry name" value="Prot_kinase_dom"/>
</dbReference>
<evidence type="ECO:0000256" key="7">
    <source>
        <dbReference type="SAM" id="MobiDB-lite"/>
    </source>
</evidence>
<protein>
    <recommendedName>
        <fullName evidence="8">Protein kinase domain-containing protein</fullName>
    </recommendedName>
</protein>
<evidence type="ECO:0000256" key="2">
    <source>
        <dbReference type="ARBA" id="ARBA00022741"/>
    </source>
</evidence>
<accession>A0ABQ7LNT8</accession>
<keyword evidence="2 5" id="KW-0547">Nucleotide-binding</keyword>
<dbReference type="SMART" id="SM00220">
    <property type="entry name" value="S_TKc"/>
    <property type="match status" value="1"/>
</dbReference>
<evidence type="ECO:0000256" key="3">
    <source>
        <dbReference type="ARBA" id="ARBA00022777"/>
    </source>
</evidence>
<feature type="compositionally biased region" description="Low complexity" evidence="7">
    <location>
        <begin position="393"/>
        <end position="415"/>
    </location>
</feature>
<keyword evidence="10" id="KW-1185">Reference proteome</keyword>
<organism evidence="9 10">
    <name type="scientific">Brassica rapa subsp. trilocularis</name>
    <dbReference type="NCBI Taxonomy" id="1813537"/>
    <lineage>
        <taxon>Eukaryota</taxon>
        <taxon>Viridiplantae</taxon>
        <taxon>Streptophyta</taxon>
        <taxon>Embryophyta</taxon>
        <taxon>Tracheophyta</taxon>
        <taxon>Spermatophyta</taxon>
        <taxon>Magnoliopsida</taxon>
        <taxon>eudicotyledons</taxon>
        <taxon>Gunneridae</taxon>
        <taxon>Pentapetalae</taxon>
        <taxon>rosids</taxon>
        <taxon>malvids</taxon>
        <taxon>Brassicales</taxon>
        <taxon>Brassicaceae</taxon>
        <taxon>Brassiceae</taxon>
        <taxon>Brassica</taxon>
    </lineage>
</organism>
<gene>
    <name evidence="9" type="primary">A08p007060.1_BraROA</name>
    <name evidence="9" type="ORF">IGI04_029787</name>
</gene>
<evidence type="ECO:0000313" key="10">
    <source>
        <dbReference type="Proteomes" id="UP000823674"/>
    </source>
</evidence>
<proteinExistence type="inferred from homology"/>
<dbReference type="PANTHER" id="PTHR48011:SF19">
    <property type="entry name" value="PROTEIN KINASE DOMAIN-CONTAINING PROTEIN"/>
    <property type="match status" value="1"/>
</dbReference>
<dbReference type="InterPro" id="IPR017441">
    <property type="entry name" value="Protein_kinase_ATP_BS"/>
</dbReference>
<dbReference type="EMBL" id="JADBGQ010000007">
    <property type="protein sequence ID" value="KAG5388246.1"/>
    <property type="molecule type" value="Genomic_DNA"/>
</dbReference>
<keyword evidence="1" id="KW-0808">Transferase</keyword>
<dbReference type="Proteomes" id="UP000823674">
    <property type="component" value="Chromosome A08"/>
</dbReference>
<comment type="caution">
    <text evidence="9">The sequence shown here is derived from an EMBL/GenBank/DDBJ whole genome shotgun (WGS) entry which is preliminary data.</text>
</comment>
<dbReference type="PROSITE" id="PS00107">
    <property type="entry name" value="PROTEIN_KINASE_ATP"/>
    <property type="match status" value="1"/>
</dbReference>
<feature type="region of interest" description="Disordered" evidence="7">
    <location>
        <begin position="382"/>
        <end position="420"/>
    </location>
</feature>
<name>A0ABQ7LNT8_BRACM</name>
<dbReference type="InterPro" id="IPR052751">
    <property type="entry name" value="Plant_MAPKKK"/>
</dbReference>
<reference evidence="9 10" key="1">
    <citation type="submission" date="2021-03" db="EMBL/GenBank/DDBJ databases">
        <authorList>
            <person name="King G.J."/>
            <person name="Bancroft I."/>
            <person name="Baten A."/>
            <person name="Bloomfield J."/>
            <person name="Borpatragohain P."/>
            <person name="He Z."/>
            <person name="Irish N."/>
            <person name="Irwin J."/>
            <person name="Liu K."/>
            <person name="Mauleon R.P."/>
            <person name="Moore J."/>
            <person name="Morris R."/>
            <person name="Ostergaard L."/>
            <person name="Wang B."/>
            <person name="Wells R."/>
        </authorList>
    </citation>
    <scope>NUCLEOTIDE SEQUENCE [LARGE SCALE GENOMIC DNA]</scope>
    <source>
        <strain evidence="9">R-o-18</strain>
        <tissue evidence="9">Leaf</tissue>
    </source>
</reference>
<evidence type="ECO:0000259" key="8">
    <source>
        <dbReference type="PROSITE" id="PS50011"/>
    </source>
</evidence>
<dbReference type="Pfam" id="PF00069">
    <property type="entry name" value="Pkinase"/>
    <property type="match status" value="1"/>
</dbReference>
<dbReference type="PROSITE" id="PS50011">
    <property type="entry name" value="PROTEIN_KINASE_DOM"/>
    <property type="match status" value="1"/>
</dbReference>
<dbReference type="Gene3D" id="1.10.510.10">
    <property type="entry name" value="Transferase(Phosphotransferase) domain 1"/>
    <property type="match status" value="1"/>
</dbReference>
<dbReference type="PANTHER" id="PTHR48011">
    <property type="entry name" value="CCR4-NOT TRANSCRIPTIONAL COMPLEX SUBUNIT CAF120-RELATED"/>
    <property type="match status" value="1"/>
</dbReference>
<evidence type="ECO:0000256" key="5">
    <source>
        <dbReference type="PROSITE-ProRule" id="PRU10141"/>
    </source>
</evidence>